<name>A0A8I2YT70_9AGAM</name>
<feature type="compositionally biased region" description="Polar residues" evidence="1">
    <location>
        <begin position="200"/>
        <end position="211"/>
    </location>
</feature>
<sequence>MEVGQDECACAHSLRDHHAPPVPSLPLRLCHGNRFFATSDDPPTARSNCTLCNRPYFMHIVPNNDQANSDLAPSTPNAHVLLSYSTATGSTQVTNNRSLLDGNSLLSPLTASGGSSTGSLQAYLCPIGSLLPSTSAATLPPLTQQHAPAFSHWNPPAPPPAGSTNDRRVYRATTAARGVAASPFQSSAMVLGQRRRGSMQRIQQRRSTPSSRLPHGFSARKYVVVIHPEPVSH</sequence>
<keyword evidence="3" id="KW-1185">Reference proteome</keyword>
<evidence type="ECO:0000313" key="3">
    <source>
        <dbReference type="Proteomes" id="UP000683000"/>
    </source>
</evidence>
<organism evidence="2 3">
    <name type="scientific">Boletus reticuloceps</name>
    <dbReference type="NCBI Taxonomy" id="495285"/>
    <lineage>
        <taxon>Eukaryota</taxon>
        <taxon>Fungi</taxon>
        <taxon>Dikarya</taxon>
        <taxon>Basidiomycota</taxon>
        <taxon>Agaricomycotina</taxon>
        <taxon>Agaricomycetes</taxon>
        <taxon>Agaricomycetidae</taxon>
        <taxon>Boletales</taxon>
        <taxon>Boletineae</taxon>
        <taxon>Boletaceae</taxon>
        <taxon>Boletoideae</taxon>
        <taxon>Boletus</taxon>
    </lineage>
</organism>
<proteinExistence type="predicted"/>
<feature type="region of interest" description="Disordered" evidence="1">
    <location>
        <begin position="194"/>
        <end position="214"/>
    </location>
</feature>
<dbReference type="AlphaFoldDB" id="A0A8I2YT70"/>
<dbReference type="EMBL" id="JAGFBS010000008">
    <property type="protein sequence ID" value="KAG6377906.1"/>
    <property type="molecule type" value="Genomic_DNA"/>
</dbReference>
<evidence type="ECO:0000256" key="1">
    <source>
        <dbReference type="SAM" id="MobiDB-lite"/>
    </source>
</evidence>
<reference evidence="2" key="1">
    <citation type="submission" date="2021-03" db="EMBL/GenBank/DDBJ databases">
        <title>Evolutionary innovations through gain and loss of genes in the ectomycorrhizal Boletales.</title>
        <authorList>
            <person name="Wu G."/>
            <person name="Miyauchi S."/>
            <person name="Morin E."/>
            <person name="Yang Z.-L."/>
            <person name="Xu J."/>
            <person name="Martin F.M."/>
        </authorList>
    </citation>
    <scope>NUCLEOTIDE SEQUENCE</scope>
    <source>
        <strain evidence="2">BR01</strain>
    </source>
</reference>
<evidence type="ECO:0000313" key="2">
    <source>
        <dbReference type="EMBL" id="KAG6377906.1"/>
    </source>
</evidence>
<dbReference type="Proteomes" id="UP000683000">
    <property type="component" value="Unassembled WGS sequence"/>
</dbReference>
<protein>
    <submittedName>
        <fullName evidence="2">Uncharacterized protein</fullName>
    </submittedName>
</protein>
<comment type="caution">
    <text evidence="2">The sequence shown here is derived from an EMBL/GenBank/DDBJ whole genome shotgun (WGS) entry which is preliminary data.</text>
</comment>
<gene>
    <name evidence="2" type="ORF">JVT61DRAFT_14695</name>
</gene>
<accession>A0A8I2YT70</accession>
<feature type="region of interest" description="Disordered" evidence="1">
    <location>
        <begin position="146"/>
        <end position="166"/>
    </location>
</feature>